<feature type="domain" description="Histidine kinase" evidence="13">
    <location>
        <begin position="370"/>
        <end position="598"/>
    </location>
</feature>
<keyword evidence="5" id="KW-0808">Transferase</keyword>
<dbReference type="GO" id="GO:0016020">
    <property type="term" value="C:membrane"/>
    <property type="evidence" value="ECO:0007669"/>
    <property type="project" value="UniProtKB-SubCell"/>
</dbReference>
<keyword evidence="10 12" id="KW-0472">Membrane</keyword>
<evidence type="ECO:0000313" key="15">
    <source>
        <dbReference type="EMBL" id="XDV55211.1"/>
    </source>
</evidence>
<comment type="subcellular location">
    <subcellularLocation>
        <location evidence="2">Membrane</location>
    </subcellularLocation>
</comment>
<evidence type="ECO:0000256" key="12">
    <source>
        <dbReference type="SAM" id="Phobius"/>
    </source>
</evidence>
<dbReference type="Pfam" id="PF00512">
    <property type="entry name" value="HisKA"/>
    <property type="match status" value="1"/>
</dbReference>
<dbReference type="Pfam" id="PF00672">
    <property type="entry name" value="HAMP"/>
    <property type="match status" value="1"/>
</dbReference>
<dbReference type="SUPFAM" id="SSF47384">
    <property type="entry name" value="Homodimeric domain of signal transducing histidine kinase"/>
    <property type="match status" value="1"/>
</dbReference>
<dbReference type="InterPro" id="IPR036890">
    <property type="entry name" value="HATPase_C_sf"/>
</dbReference>
<dbReference type="AlphaFoldDB" id="A0AB39XDK5"/>
<dbReference type="RefSeq" id="WP_369719666.1">
    <property type="nucleotide sequence ID" value="NZ_CP165734.1"/>
</dbReference>
<keyword evidence="9" id="KW-0902">Two-component regulatory system</keyword>
<dbReference type="PROSITE" id="PS50885">
    <property type="entry name" value="HAMP"/>
    <property type="match status" value="1"/>
</dbReference>
<dbReference type="InterPro" id="IPR025919">
    <property type="entry name" value="Stimulus_sens_dom"/>
</dbReference>
<dbReference type="CDD" id="cd06225">
    <property type="entry name" value="HAMP"/>
    <property type="match status" value="1"/>
</dbReference>
<dbReference type="Gene3D" id="3.30.565.10">
    <property type="entry name" value="Histidine kinase-like ATPase, C-terminal domain"/>
    <property type="match status" value="1"/>
</dbReference>
<keyword evidence="6 12" id="KW-0812">Transmembrane</keyword>
<accession>A0AB39XDK5</accession>
<name>A0AB39XDK5_9BRAD</name>
<dbReference type="InterPro" id="IPR050428">
    <property type="entry name" value="TCS_sensor_his_kinase"/>
</dbReference>
<evidence type="ECO:0000256" key="1">
    <source>
        <dbReference type="ARBA" id="ARBA00000085"/>
    </source>
</evidence>
<dbReference type="Pfam" id="PF13755">
    <property type="entry name" value="Sensor_TM1"/>
    <property type="match status" value="1"/>
</dbReference>
<evidence type="ECO:0000256" key="3">
    <source>
        <dbReference type="ARBA" id="ARBA00012438"/>
    </source>
</evidence>
<evidence type="ECO:0000256" key="4">
    <source>
        <dbReference type="ARBA" id="ARBA00022553"/>
    </source>
</evidence>
<feature type="region of interest" description="Disordered" evidence="11">
    <location>
        <begin position="1"/>
        <end position="28"/>
    </location>
</feature>
<evidence type="ECO:0000256" key="7">
    <source>
        <dbReference type="ARBA" id="ARBA00022777"/>
    </source>
</evidence>
<dbReference type="Gene3D" id="6.10.340.10">
    <property type="match status" value="1"/>
</dbReference>
<evidence type="ECO:0000256" key="6">
    <source>
        <dbReference type="ARBA" id="ARBA00022692"/>
    </source>
</evidence>
<feature type="domain" description="HAMP" evidence="14">
    <location>
        <begin position="307"/>
        <end position="362"/>
    </location>
</feature>
<evidence type="ECO:0000256" key="8">
    <source>
        <dbReference type="ARBA" id="ARBA00022989"/>
    </source>
</evidence>
<dbReference type="Pfam" id="PF13756">
    <property type="entry name" value="Stimulus_sens_1"/>
    <property type="match status" value="1"/>
</dbReference>
<evidence type="ECO:0000259" key="14">
    <source>
        <dbReference type="PROSITE" id="PS50885"/>
    </source>
</evidence>
<dbReference type="PROSITE" id="PS50109">
    <property type="entry name" value="HIS_KIN"/>
    <property type="match status" value="1"/>
</dbReference>
<evidence type="ECO:0000256" key="2">
    <source>
        <dbReference type="ARBA" id="ARBA00004370"/>
    </source>
</evidence>
<dbReference type="PANTHER" id="PTHR45436:SF5">
    <property type="entry name" value="SENSOR HISTIDINE KINASE TRCS"/>
    <property type="match status" value="1"/>
</dbReference>
<dbReference type="Gene3D" id="1.10.287.130">
    <property type="match status" value="1"/>
</dbReference>
<dbReference type="InterPro" id="IPR003594">
    <property type="entry name" value="HATPase_dom"/>
</dbReference>
<comment type="catalytic activity">
    <reaction evidence="1">
        <text>ATP + protein L-histidine = ADP + protein N-phospho-L-histidine.</text>
        <dbReference type="EC" id="2.7.13.3"/>
    </reaction>
</comment>
<evidence type="ECO:0000256" key="10">
    <source>
        <dbReference type="ARBA" id="ARBA00023136"/>
    </source>
</evidence>
<keyword evidence="7" id="KW-0418">Kinase</keyword>
<dbReference type="SMART" id="SM00304">
    <property type="entry name" value="HAMP"/>
    <property type="match status" value="1"/>
</dbReference>
<dbReference type="GO" id="GO:0000155">
    <property type="term" value="F:phosphorelay sensor kinase activity"/>
    <property type="evidence" value="ECO:0007669"/>
    <property type="project" value="InterPro"/>
</dbReference>
<gene>
    <name evidence="15" type="ORF">AB8Z38_20560</name>
</gene>
<dbReference type="Pfam" id="PF02518">
    <property type="entry name" value="HATPase_c"/>
    <property type="match status" value="1"/>
</dbReference>
<dbReference type="InterPro" id="IPR003660">
    <property type="entry name" value="HAMP_dom"/>
</dbReference>
<dbReference type="InterPro" id="IPR004358">
    <property type="entry name" value="Sig_transdc_His_kin-like_C"/>
</dbReference>
<keyword evidence="4" id="KW-0597">Phosphoprotein</keyword>
<protein>
    <recommendedName>
        <fullName evidence="3">histidine kinase</fullName>
        <ecNumber evidence="3">2.7.13.3</ecNumber>
    </recommendedName>
</protein>
<dbReference type="InterPro" id="IPR025908">
    <property type="entry name" value="Sensor_TM1"/>
</dbReference>
<feature type="transmembrane region" description="Helical" evidence="12">
    <location>
        <begin position="60"/>
        <end position="79"/>
    </location>
</feature>
<keyword evidence="8 12" id="KW-1133">Transmembrane helix</keyword>
<dbReference type="PRINTS" id="PR00344">
    <property type="entry name" value="BCTRLSENSOR"/>
</dbReference>
<dbReference type="SMART" id="SM00387">
    <property type="entry name" value="HATPase_c"/>
    <property type="match status" value="1"/>
</dbReference>
<evidence type="ECO:0000256" key="11">
    <source>
        <dbReference type="SAM" id="MobiDB-lite"/>
    </source>
</evidence>
<proteinExistence type="predicted"/>
<reference evidence="15" key="1">
    <citation type="submission" date="2024-08" db="EMBL/GenBank/DDBJ databases">
        <authorList>
            <person name="Chaddad Z."/>
            <person name="Lamrabet M."/>
            <person name="Bouhnik O."/>
            <person name="Alami S."/>
            <person name="Wipf D."/>
            <person name="Courty P.E."/>
            <person name="Missbah El Idrissi M."/>
        </authorList>
    </citation>
    <scope>NUCLEOTIDE SEQUENCE</scope>
    <source>
        <strain evidence="15">LLZ17</strain>
    </source>
</reference>
<dbReference type="SMART" id="SM00388">
    <property type="entry name" value="HisKA"/>
    <property type="match status" value="1"/>
</dbReference>
<dbReference type="InterPro" id="IPR036097">
    <property type="entry name" value="HisK_dim/P_sf"/>
</dbReference>
<dbReference type="InterPro" id="IPR003661">
    <property type="entry name" value="HisK_dim/P_dom"/>
</dbReference>
<dbReference type="InterPro" id="IPR005467">
    <property type="entry name" value="His_kinase_dom"/>
</dbReference>
<evidence type="ECO:0000256" key="5">
    <source>
        <dbReference type="ARBA" id="ARBA00022679"/>
    </source>
</evidence>
<evidence type="ECO:0000259" key="13">
    <source>
        <dbReference type="PROSITE" id="PS50109"/>
    </source>
</evidence>
<dbReference type="PANTHER" id="PTHR45436">
    <property type="entry name" value="SENSOR HISTIDINE KINASE YKOH"/>
    <property type="match status" value="1"/>
</dbReference>
<dbReference type="CDD" id="cd00082">
    <property type="entry name" value="HisKA"/>
    <property type="match status" value="1"/>
</dbReference>
<sequence length="598" mass="65328">MLDRTQPDPNLNAEDVASEGGPERLAEDKPVAQGWRPLNWLKRAGQFFFALSFSSLTRRIVSLNLAGLVALVASILYLSQFRAGLIDARAQSLLVQAEIIAGAIGASATVQTNAITVDPERLLDLKLGESYGGPDDSLEFPINPERVAPVLRTLILPTKTRARIFDPNGSVLLDSRDLDNVRTMPLPPPSEKPGLVERATIAVRLWINRGDLPLYRELGRENGNGYVEVADALQGQKRSMVRVNARGEVIVSVAVPVLRSRAIHGALMLSTQGDDIDQMVTAERLAILKVGGVAAAVMIMLSLLLASTIAGPVRRLADSAERVRRRIKSRVEIPDFTRRRDEIGHLSGALRDMTNALYKRIEAIEMFAADVAHELKNPLTSLRSAVETLPLARNENSRARLLEVIEHDVKRLDRLISDISDASRLDAELQRQDAIPVNLRRLLGTLVSVANETKLGHDVAVEARFEGRSPTDTFAVTGHDSRLGQVVSNLLANAQSFSEPGSKVRLICRRVRGEIEIVVDDDGPGIRDDALERIFERFYTDRPHQGFGQNSGLGLSISKQIVDAHGGRIWAENRAGATDADGAPTVAGARFVVRLPAL</sequence>
<dbReference type="SUPFAM" id="SSF55874">
    <property type="entry name" value="ATPase domain of HSP90 chaperone/DNA topoisomerase II/histidine kinase"/>
    <property type="match status" value="1"/>
</dbReference>
<feature type="transmembrane region" description="Helical" evidence="12">
    <location>
        <begin position="286"/>
        <end position="306"/>
    </location>
</feature>
<dbReference type="EC" id="2.7.13.3" evidence="3"/>
<evidence type="ECO:0000256" key="9">
    <source>
        <dbReference type="ARBA" id="ARBA00023012"/>
    </source>
</evidence>
<organism evidence="15">
    <name type="scientific">Bradyrhizobium sp. LLZ17</name>
    <dbReference type="NCBI Taxonomy" id="3239388"/>
    <lineage>
        <taxon>Bacteria</taxon>
        <taxon>Pseudomonadati</taxon>
        <taxon>Pseudomonadota</taxon>
        <taxon>Alphaproteobacteria</taxon>
        <taxon>Hyphomicrobiales</taxon>
        <taxon>Nitrobacteraceae</taxon>
        <taxon>Bradyrhizobium</taxon>
    </lineage>
</organism>
<dbReference type="EMBL" id="CP165734">
    <property type="protein sequence ID" value="XDV55211.1"/>
    <property type="molecule type" value="Genomic_DNA"/>
</dbReference>